<evidence type="ECO:0000313" key="6">
    <source>
        <dbReference type="EMBL" id="RBP03468.1"/>
    </source>
</evidence>
<keyword evidence="7" id="KW-1185">Reference proteome</keyword>
<feature type="DNA-binding region" description="H-T-H motif" evidence="4">
    <location>
        <begin position="46"/>
        <end position="65"/>
    </location>
</feature>
<dbReference type="InterPro" id="IPR001647">
    <property type="entry name" value="HTH_TetR"/>
</dbReference>
<dbReference type="InterPro" id="IPR036271">
    <property type="entry name" value="Tet_transcr_reg_TetR-rel_C_sf"/>
</dbReference>
<keyword evidence="3" id="KW-0804">Transcription</keyword>
<dbReference type="Proteomes" id="UP000253529">
    <property type="component" value="Unassembled WGS sequence"/>
</dbReference>
<dbReference type="Pfam" id="PF13305">
    <property type="entry name" value="TetR_C_33"/>
    <property type="match status" value="1"/>
</dbReference>
<sequence length="206" mass="22030">MQDIAITSPHSYGTLFRPTYHHRNVPAALRNVARQMLEAGNPEDVGLRELSRRIGISATAAYRHFSGRDDLMASVAVEGFHELTAALQAAVTGPDPVVAIGLAYLEFALTKRGMFRLMFGPLLAQRTKYPALRAAADAAFQVIERAGLSGEAEGDKDNAGMAAWSLIHGLSSLFIENVVPTPDARQLAQQIFANASRAGTKAATAA</sequence>
<dbReference type="EMBL" id="QNRK01000044">
    <property type="protein sequence ID" value="RBP03468.1"/>
    <property type="molecule type" value="Genomic_DNA"/>
</dbReference>
<organism evidence="6 7">
    <name type="scientific">Roseiarcus fermentans</name>
    <dbReference type="NCBI Taxonomy" id="1473586"/>
    <lineage>
        <taxon>Bacteria</taxon>
        <taxon>Pseudomonadati</taxon>
        <taxon>Pseudomonadota</taxon>
        <taxon>Alphaproteobacteria</taxon>
        <taxon>Hyphomicrobiales</taxon>
        <taxon>Roseiarcaceae</taxon>
        <taxon>Roseiarcus</taxon>
    </lineage>
</organism>
<dbReference type="Gene3D" id="1.10.357.10">
    <property type="entry name" value="Tetracycline Repressor, domain 2"/>
    <property type="match status" value="1"/>
</dbReference>
<gene>
    <name evidence="6" type="ORF">DFR50_14424</name>
</gene>
<feature type="domain" description="HTH tetR-type" evidence="5">
    <location>
        <begin position="23"/>
        <end position="83"/>
    </location>
</feature>
<keyword evidence="2 4" id="KW-0238">DNA-binding</keyword>
<dbReference type="SUPFAM" id="SSF48498">
    <property type="entry name" value="Tetracyclin repressor-like, C-terminal domain"/>
    <property type="match status" value="1"/>
</dbReference>
<dbReference type="Pfam" id="PF00440">
    <property type="entry name" value="TetR_N"/>
    <property type="match status" value="1"/>
</dbReference>
<evidence type="ECO:0000256" key="2">
    <source>
        <dbReference type="ARBA" id="ARBA00023125"/>
    </source>
</evidence>
<dbReference type="RefSeq" id="WP_170153419.1">
    <property type="nucleotide sequence ID" value="NZ_QNRK01000044.1"/>
</dbReference>
<comment type="caution">
    <text evidence="6">The sequence shown here is derived from an EMBL/GenBank/DDBJ whole genome shotgun (WGS) entry which is preliminary data.</text>
</comment>
<keyword evidence="1" id="KW-0805">Transcription regulation</keyword>
<evidence type="ECO:0000313" key="7">
    <source>
        <dbReference type="Proteomes" id="UP000253529"/>
    </source>
</evidence>
<evidence type="ECO:0000256" key="4">
    <source>
        <dbReference type="PROSITE-ProRule" id="PRU00335"/>
    </source>
</evidence>
<protein>
    <submittedName>
        <fullName evidence="6">TetR family transcriptional regulator</fullName>
    </submittedName>
</protein>
<dbReference type="SUPFAM" id="SSF46689">
    <property type="entry name" value="Homeodomain-like"/>
    <property type="match status" value="1"/>
</dbReference>
<accession>A0A366EM57</accession>
<dbReference type="AlphaFoldDB" id="A0A366EM57"/>
<reference evidence="6 7" key="1">
    <citation type="submission" date="2018-06" db="EMBL/GenBank/DDBJ databases">
        <title>Genomic Encyclopedia of Type Strains, Phase IV (KMG-IV): sequencing the most valuable type-strain genomes for metagenomic binning, comparative biology and taxonomic classification.</title>
        <authorList>
            <person name="Goeker M."/>
        </authorList>
    </citation>
    <scope>NUCLEOTIDE SEQUENCE [LARGE SCALE GENOMIC DNA]</scope>
    <source>
        <strain evidence="6 7">DSM 24875</strain>
    </source>
</reference>
<evidence type="ECO:0000259" key="5">
    <source>
        <dbReference type="PROSITE" id="PS50977"/>
    </source>
</evidence>
<evidence type="ECO:0000256" key="1">
    <source>
        <dbReference type="ARBA" id="ARBA00023015"/>
    </source>
</evidence>
<dbReference type="PROSITE" id="PS50977">
    <property type="entry name" value="HTH_TETR_2"/>
    <property type="match status" value="1"/>
</dbReference>
<name>A0A366EM57_9HYPH</name>
<dbReference type="GO" id="GO:0003677">
    <property type="term" value="F:DNA binding"/>
    <property type="evidence" value="ECO:0007669"/>
    <property type="project" value="UniProtKB-UniRule"/>
</dbReference>
<evidence type="ECO:0000256" key="3">
    <source>
        <dbReference type="ARBA" id="ARBA00023163"/>
    </source>
</evidence>
<proteinExistence type="predicted"/>
<dbReference type="InterPro" id="IPR009057">
    <property type="entry name" value="Homeodomain-like_sf"/>
</dbReference>
<dbReference type="InterPro" id="IPR025996">
    <property type="entry name" value="MT1864/Rv1816-like_C"/>
</dbReference>